<dbReference type="FunFam" id="3.40.50.300:FF:000640">
    <property type="entry name" value="MoxR family ATPase"/>
    <property type="match status" value="1"/>
</dbReference>
<sequence length="321" mass="35066">MSASGIAPNVLNQVGEIAQALIREVAKAYIGSPQLSEALLTALVSGGHVLIEGVPGVAKTTLVKSFSQTLGCTYRRIQFTPDLLPSDITGTYVLDMRSNEFTLRAGPVFTNVLLGDEINRAPAKTQSALLEAMQERQVTIEGDTRAIQPPFMVLATQNPIEHEGTYPLPEAQVDRFLIKLTMSYPGPADEKRMLTTYNQPPPSLRALIGPEDVLRMQQIATSVHVADDIFDYILGLVAHTRSHRRVYLGASPRAGLALLRASKSIALIRGRDYVLPDDVRALATLVLSHRIMMTPEAELEGMDGHAVVKEALERVSYKSSR</sequence>
<dbReference type="STRING" id="502025.Hoch_2374"/>
<evidence type="ECO:0000259" key="4">
    <source>
        <dbReference type="Pfam" id="PF07726"/>
    </source>
</evidence>
<dbReference type="GO" id="GO:0016887">
    <property type="term" value="F:ATP hydrolysis activity"/>
    <property type="evidence" value="ECO:0007669"/>
    <property type="project" value="InterPro"/>
</dbReference>
<dbReference type="Pfam" id="PF17863">
    <property type="entry name" value="AAA_lid_2"/>
    <property type="match status" value="1"/>
</dbReference>
<comment type="similarity">
    <text evidence="3">Belongs to the MoxR family.</text>
</comment>
<dbReference type="Proteomes" id="UP000001880">
    <property type="component" value="Chromosome"/>
</dbReference>
<dbReference type="PIRSF" id="PIRSF002849">
    <property type="entry name" value="AAA_ATPase_chaperone_MoxR_prd"/>
    <property type="match status" value="1"/>
</dbReference>
<dbReference type="PANTHER" id="PTHR42759:SF1">
    <property type="entry name" value="MAGNESIUM-CHELATASE SUBUNIT CHLD"/>
    <property type="match status" value="1"/>
</dbReference>
<reference evidence="6 7" key="1">
    <citation type="journal article" date="2010" name="Stand. Genomic Sci.">
        <title>Complete genome sequence of Haliangium ochraceum type strain (SMP-2).</title>
        <authorList>
            <consortium name="US DOE Joint Genome Institute (JGI-PGF)"/>
            <person name="Ivanova N."/>
            <person name="Daum C."/>
            <person name="Lang E."/>
            <person name="Abt B."/>
            <person name="Kopitz M."/>
            <person name="Saunders E."/>
            <person name="Lapidus A."/>
            <person name="Lucas S."/>
            <person name="Glavina Del Rio T."/>
            <person name="Nolan M."/>
            <person name="Tice H."/>
            <person name="Copeland A."/>
            <person name="Cheng J.F."/>
            <person name="Chen F."/>
            <person name="Bruce D."/>
            <person name="Goodwin L."/>
            <person name="Pitluck S."/>
            <person name="Mavromatis K."/>
            <person name="Pati A."/>
            <person name="Mikhailova N."/>
            <person name="Chen A."/>
            <person name="Palaniappan K."/>
            <person name="Land M."/>
            <person name="Hauser L."/>
            <person name="Chang Y.J."/>
            <person name="Jeffries C.D."/>
            <person name="Detter J.C."/>
            <person name="Brettin T."/>
            <person name="Rohde M."/>
            <person name="Goker M."/>
            <person name="Bristow J."/>
            <person name="Markowitz V."/>
            <person name="Eisen J.A."/>
            <person name="Hugenholtz P."/>
            <person name="Kyrpides N.C."/>
            <person name="Klenk H.P."/>
        </authorList>
    </citation>
    <scope>NUCLEOTIDE SEQUENCE [LARGE SCALE GENOMIC DNA]</scope>
    <source>
        <strain evidence="7">DSM 14365 / CIP 107738 / JCM 11303 / AJ 13395 / SMP-2</strain>
    </source>
</reference>
<dbReference type="eggNOG" id="COG0714">
    <property type="taxonomic scope" value="Bacteria"/>
</dbReference>
<protein>
    <submittedName>
        <fullName evidence="6">ATPase associated with various cellular activities AAA_3</fullName>
    </submittedName>
</protein>
<feature type="domain" description="ATPase AAA-3" evidence="4">
    <location>
        <begin position="48"/>
        <end position="178"/>
    </location>
</feature>
<dbReference type="EMBL" id="CP001804">
    <property type="protein sequence ID" value="ACY14912.1"/>
    <property type="molecule type" value="Genomic_DNA"/>
</dbReference>
<dbReference type="Pfam" id="PF07726">
    <property type="entry name" value="AAA_3"/>
    <property type="match status" value="1"/>
</dbReference>
<dbReference type="HOGENOM" id="CLU_034716_2_0_7"/>
<organism evidence="6 7">
    <name type="scientific">Haliangium ochraceum (strain DSM 14365 / JCM 11303 / SMP-2)</name>
    <dbReference type="NCBI Taxonomy" id="502025"/>
    <lineage>
        <taxon>Bacteria</taxon>
        <taxon>Pseudomonadati</taxon>
        <taxon>Myxococcota</taxon>
        <taxon>Polyangia</taxon>
        <taxon>Haliangiales</taxon>
        <taxon>Kofleriaceae</taxon>
        <taxon>Haliangium</taxon>
    </lineage>
</organism>
<dbReference type="PANTHER" id="PTHR42759">
    <property type="entry name" value="MOXR FAMILY PROTEIN"/>
    <property type="match status" value="1"/>
</dbReference>
<dbReference type="InterPro" id="IPR027417">
    <property type="entry name" value="P-loop_NTPase"/>
</dbReference>
<proteinExistence type="inferred from homology"/>
<dbReference type="InterPro" id="IPR050764">
    <property type="entry name" value="CbbQ/NirQ/NorQ/GpvN"/>
</dbReference>
<evidence type="ECO:0000313" key="7">
    <source>
        <dbReference type="Proteomes" id="UP000001880"/>
    </source>
</evidence>
<feature type="domain" description="ChlI/MoxR AAA lid" evidence="5">
    <location>
        <begin position="239"/>
        <end position="309"/>
    </location>
</feature>
<dbReference type="GO" id="GO:0005524">
    <property type="term" value="F:ATP binding"/>
    <property type="evidence" value="ECO:0007669"/>
    <property type="project" value="UniProtKB-KW"/>
</dbReference>
<dbReference type="Gene3D" id="3.40.50.300">
    <property type="entry name" value="P-loop containing nucleotide triphosphate hydrolases"/>
    <property type="match status" value="1"/>
</dbReference>
<dbReference type="KEGG" id="hoh:Hoch_2374"/>
<keyword evidence="2" id="KW-0067">ATP-binding</keyword>
<evidence type="ECO:0000313" key="6">
    <source>
        <dbReference type="EMBL" id="ACY14912.1"/>
    </source>
</evidence>
<dbReference type="RefSeq" id="WP_012827520.1">
    <property type="nucleotide sequence ID" value="NC_013440.1"/>
</dbReference>
<gene>
    <name evidence="6" type="ordered locus">Hoch_2374</name>
</gene>
<keyword evidence="1" id="KW-0547">Nucleotide-binding</keyword>
<evidence type="ECO:0000256" key="3">
    <source>
        <dbReference type="ARBA" id="ARBA00061607"/>
    </source>
</evidence>
<dbReference type="InterPro" id="IPR041628">
    <property type="entry name" value="ChlI/MoxR_AAA_lid"/>
</dbReference>
<evidence type="ECO:0000256" key="1">
    <source>
        <dbReference type="ARBA" id="ARBA00022741"/>
    </source>
</evidence>
<keyword evidence="7" id="KW-1185">Reference proteome</keyword>
<dbReference type="AlphaFoldDB" id="D0LJ65"/>
<dbReference type="OrthoDB" id="9808397at2"/>
<name>D0LJ65_HALO1</name>
<accession>D0LJ65</accession>
<dbReference type="InterPro" id="IPR011703">
    <property type="entry name" value="ATPase_AAA-3"/>
</dbReference>
<evidence type="ECO:0000256" key="2">
    <source>
        <dbReference type="ARBA" id="ARBA00022840"/>
    </source>
</evidence>
<dbReference type="SUPFAM" id="SSF52540">
    <property type="entry name" value="P-loop containing nucleoside triphosphate hydrolases"/>
    <property type="match status" value="1"/>
</dbReference>
<evidence type="ECO:0000259" key="5">
    <source>
        <dbReference type="Pfam" id="PF17863"/>
    </source>
</evidence>
<dbReference type="Gene3D" id="1.10.8.80">
    <property type="entry name" value="Magnesium chelatase subunit I, C-Terminal domain"/>
    <property type="match status" value="1"/>
</dbReference>